<evidence type="ECO:0000313" key="8">
    <source>
        <dbReference type="Proteomes" id="UP000295611"/>
    </source>
</evidence>
<evidence type="ECO:0000256" key="6">
    <source>
        <dbReference type="SAM" id="Phobius"/>
    </source>
</evidence>
<accession>A0A4R7AXY0</accession>
<comment type="caution">
    <text evidence="7">The sequence shown here is derived from an EMBL/GenBank/DDBJ whole genome shotgun (WGS) entry which is preliminary data.</text>
</comment>
<dbReference type="EMBL" id="SNZP01000019">
    <property type="protein sequence ID" value="TDR71437.1"/>
    <property type="molecule type" value="Genomic_DNA"/>
</dbReference>
<gene>
    <name evidence="7" type="ORF">DFP86_11919</name>
</gene>
<proteinExistence type="predicted"/>
<feature type="transmembrane region" description="Helical" evidence="6">
    <location>
        <begin position="244"/>
        <end position="263"/>
    </location>
</feature>
<evidence type="ECO:0000256" key="3">
    <source>
        <dbReference type="ARBA" id="ARBA00022692"/>
    </source>
</evidence>
<evidence type="ECO:0000256" key="2">
    <source>
        <dbReference type="ARBA" id="ARBA00022475"/>
    </source>
</evidence>
<dbReference type="CDD" id="cd06579">
    <property type="entry name" value="TM_PBP1_transp_AraH_like"/>
    <property type="match status" value="1"/>
</dbReference>
<name>A0A4R7AXY0_9NEIS</name>
<keyword evidence="2" id="KW-1003">Cell membrane</keyword>
<dbReference type="OrthoDB" id="9799990at2"/>
<feature type="transmembrane region" description="Helical" evidence="6">
    <location>
        <begin position="12"/>
        <end position="32"/>
    </location>
</feature>
<feature type="transmembrane region" description="Helical" evidence="6">
    <location>
        <begin position="214"/>
        <end position="232"/>
    </location>
</feature>
<dbReference type="PANTHER" id="PTHR32196">
    <property type="entry name" value="ABC TRANSPORTER PERMEASE PROTEIN YPHD-RELATED-RELATED"/>
    <property type="match status" value="1"/>
</dbReference>
<dbReference type="Pfam" id="PF02653">
    <property type="entry name" value="BPD_transp_2"/>
    <property type="match status" value="1"/>
</dbReference>
<evidence type="ECO:0000313" key="7">
    <source>
        <dbReference type="EMBL" id="TDR71437.1"/>
    </source>
</evidence>
<keyword evidence="8" id="KW-1185">Reference proteome</keyword>
<protein>
    <submittedName>
        <fullName evidence="7">Monosaccharide ABC transporter membrane protein (CUT2 family)</fullName>
    </submittedName>
</protein>
<evidence type="ECO:0000256" key="1">
    <source>
        <dbReference type="ARBA" id="ARBA00004651"/>
    </source>
</evidence>
<evidence type="ECO:0000256" key="4">
    <source>
        <dbReference type="ARBA" id="ARBA00022989"/>
    </source>
</evidence>
<organism evidence="7 8">
    <name type="scientific">Paludibacterium purpuratum</name>
    <dbReference type="NCBI Taxonomy" id="1144873"/>
    <lineage>
        <taxon>Bacteria</taxon>
        <taxon>Pseudomonadati</taxon>
        <taxon>Pseudomonadota</taxon>
        <taxon>Betaproteobacteria</taxon>
        <taxon>Neisseriales</taxon>
        <taxon>Chromobacteriaceae</taxon>
        <taxon>Paludibacterium</taxon>
    </lineage>
</organism>
<dbReference type="AlphaFoldDB" id="A0A4R7AXY0"/>
<sequence>MTTHTPSRRWYTGVAGTYIGLAIALLAMVLFFGSMSEYFLSANTFITIANDIPALTVLAVGMTYVLIIAGIDLSVGSVMALSSALCSLAMLRWGWGLAPALLLGLVSGAACGFLTGFVSVQWQLPSFIVSLGMLEIARGAAYVVTDSRTQYIGSDVDWLSSNLIGGISPAFVIALAVIVIGQLVLTRSVFGRYMIGIGTNEEAMRLAGVDPRPIKVAVFTLIGLLASVAGLMQTSRLEAADPNTGIGMELQVIAAVVIGGTSLMGGRGSVISTFFGVLIIAVLEAGMAQIGASDPTKRIITGLVIIAAVMLDKYRDLRKQGRQAG</sequence>
<feature type="transmembrane region" description="Helical" evidence="6">
    <location>
        <begin position="164"/>
        <end position="185"/>
    </location>
</feature>
<dbReference type="GO" id="GO:0005886">
    <property type="term" value="C:plasma membrane"/>
    <property type="evidence" value="ECO:0007669"/>
    <property type="project" value="UniProtKB-SubCell"/>
</dbReference>
<keyword evidence="5 6" id="KW-0472">Membrane</keyword>
<dbReference type="Proteomes" id="UP000295611">
    <property type="component" value="Unassembled WGS sequence"/>
</dbReference>
<feature type="transmembrane region" description="Helical" evidence="6">
    <location>
        <begin position="270"/>
        <end position="292"/>
    </location>
</feature>
<dbReference type="GO" id="GO:0022857">
    <property type="term" value="F:transmembrane transporter activity"/>
    <property type="evidence" value="ECO:0007669"/>
    <property type="project" value="InterPro"/>
</dbReference>
<reference evidence="7 8" key="1">
    <citation type="submission" date="2019-03" db="EMBL/GenBank/DDBJ databases">
        <title>Genomic Encyclopedia of Type Strains, Phase III (KMG-III): the genomes of soil and plant-associated and newly described type strains.</title>
        <authorList>
            <person name="Whitman W."/>
        </authorList>
    </citation>
    <scope>NUCLEOTIDE SEQUENCE [LARGE SCALE GENOMIC DNA]</scope>
    <source>
        <strain evidence="7 8">CECT 8976</strain>
    </source>
</reference>
<comment type="subcellular location">
    <subcellularLocation>
        <location evidence="1">Cell membrane</location>
        <topology evidence="1">Multi-pass membrane protein</topology>
    </subcellularLocation>
</comment>
<keyword evidence="4 6" id="KW-1133">Transmembrane helix</keyword>
<evidence type="ECO:0000256" key="5">
    <source>
        <dbReference type="ARBA" id="ARBA00023136"/>
    </source>
</evidence>
<feature type="transmembrane region" description="Helical" evidence="6">
    <location>
        <begin position="101"/>
        <end position="120"/>
    </location>
</feature>
<dbReference type="PANTHER" id="PTHR32196:SF72">
    <property type="entry name" value="RIBOSE IMPORT PERMEASE PROTEIN RBSC"/>
    <property type="match status" value="1"/>
</dbReference>
<dbReference type="RefSeq" id="WP_133683907.1">
    <property type="nucleotide sequence ID" value="NZ_SNZP01000019.1"/>
</dbReference>
<dbReference type="InterPro" id="IPR001851">
    <property type="entry name" value="ABC_transp_permease"/>
</dbReference>
<keyword evidence="3 6" id="KW-0812">Transmembrane</keyword>